<reference evidence="2 3" key="1">
    <citation type="submission" date="2018-11" db="EMBL/GenBank/DDBJ databases">
        <title>Characterization of surface water Dickeya isolates.</title>
        <authorList>
            <person name="Van Gijsegem F."/>
            <person name="Pedron J."/>
        </authorList>
    </citation>
    <scope>NUCLEOTIDE SEQUENCE [LARGE SCALE GENOMIC DNA]</scope>
    <source>
        <strain evidence="2 3">FVG1-MFV-O17</strain>
    </source>
</reference>
<organism evidence="2 3">
    <name type="scientific">Dickeya undicola</name>
    <dbReference type="NCBI Taxonomy" id="1577887"/>
    <lineage>
        <taxon>Bacteria</taxon>
        <taxon>Pseudomonadati</taxon>
        <taxon>Pseudomonadota</taxon>
        <taxon>Gammaproteobacteria</taxon>
        <taxon>Enterobacterales</taxon>
        <taxon>Pectobacteriaceae</taxon>
        <taxon>Dickeya</taxon>
    </lineage>
</organism>
<feature type="domain" description="DNA circulation N-terminal" evidence="1">
    <location>
        <begin position="7"/>
        <end position="91"/>
    </location>
</feature>
<protein>
    <submittedName>
        <fullName evidence="2">Multidrug DMT transporter permease</fullName>
    </submittedName>
</protein>
<dbReference type="AlphaFoldDB" id="A0A3N0G120"/>
<proteinExistence type="predicted"/>
<dbReference type="RefSeq" id="WP_123252672.1">
    <property type="nucleotide sequence ID" value="NZ_RJLR01000020.1"/>
</dbReference>
<dbReference type="InterPro" id="IPR009826">
    <property type="entry name" value="DNA_circ_N"/>
</dbReference>
<dbReference type="EMBL" id="RJLR01000020">
    <property type="protein sequence ID" value="RNM05868.1"/>
    <property type="molecule type" value="Genomic_DNA"/>
</dbReference>
<dbReference type="OrthoDB" id="378644at2"/>
<evidence type="ECO:0000313" key="3">
    <source>
        <dbReference type="Proteomes" id="UP000276061"/>
    </source>
</evidence>
<name>A0A3N0G120_9GAMM</name>
<dbReference type="Proteomes" id="UP000276061">
    <property type="component" value="Unassembled WGS sequence"/>
</dbReference>
<accession>A0A3N0G120</accession>
<dbReference type="Pfam" id="PF07157">
    <property type="entry name" value="DNA_circ_N"/>
    <property type="match status" value="1"/>
</dbReference>
<comment type="caution">
    <text evidence="2">The sequence shown here is derived from an EMBL/GenBank/DDBJ whole genome shotgun (WGS) entry which is preliminary data.</text>
</comment>
<evidence type="ECO:0000259" key="1">
    <source>
        <dbReference type="Pfam" id="PF07157"/>
    </source>
</evidence>
<evidence type="ECO:0000313" key="2">
    <source>
        <dbReference type="EMBL" id="RNM05868.1"/>
    </source>
</evidence>
<gene>
    <name evidence="2" type="ORF">EF878_11570</name>
</gene>
<sequence>MAWADNLQDAKFRGIRFDVVNVKDGEQRDIAQDEYPYIDGADVRDMGAKSHSVSLRAVFFGDDYESRLQTFLDALRKRGAAELIHPVFGSMPTMQVADWSAEHDADSIDYCTVDVQFVQSKPGNPFFVTDYPQSKSDELFNRSQSLIDSTNSLMENATKPLRTAKTMMNKVKGLTNSALNMIAVFRSDISGFVGGTTDFLNYPGAFLSDLQSALSLKTGASKSSLHSSYVGNYSGENAATEQAAAATAYTASPAVVMSDWSNTQTALTAVQTLPTDIMTGGVDTAVEMPPQLTTADIIELIVVVTIVVAIEAAAEAAGVLEDTAITAVLTPDDVEKITSDTRTMIETAIDSTRTAFEPAMNDISSSEQPTGLTYQLVIEQLKAIALLVQEMAAAVIESKPQLIKRTVAATGNLHLVAHLWYGDYTRADELQRLNPQVRDPNGLVAGDVLNAYAE</sequence>